<organism evidence="4">
    <name type="scientific">Anisakis simplex</name>
    <name type="common">Herring worm</name>
    <dbReference type="NCBI Taxonomy" id="6269"/>
    <lineage>
        <taxon>Eukaryota</taxon>
        <taxon>Metazoa</taxon>
        <taxon>Ecdysozoa</taxon>
        <taxon>Nematoda</taxon>
        <taxon>Chromadorea</taxon>
        <taxon>Rhabditida</taxon>
        <taxon>Spirurina</taxon>
        <taxon>Ascaridomorpha</taxon>
        <taxon>Ascaridoidea</taxon>
        <taxon>Anisakidae</taxon>
        <taxon>Anisakis</taxon>
        <taxon>Anisakis simplex complex</taxon>
    </lineage>
</organism>
<comment type="similarity">
    <text evidence="1">Belongs to the FAD-binding oxidoreductase/transferase type 4 family.</text>
</comment>
<keyword evidence="3" id="KW-1185">Reference proteome</keyword>
<dbReference type="InterPro" id="IPR016169">
    <property type="entry name" value="FAD-bd_PCMH_sub2"/>
</dbReference>
<evidence type="ECO:0000256" key="1">
    <source>
        <dbReference type="ARBA" id="ARBA00008000"/>
    </source>
</evidence>
<evidence type="ECO:0000313" key="4">
    <source>
        <dbReference type="WBParaSite" id="ASIM_0000981801-mRNA-1"/>
    </source>
</evidence>
<dbReference type="PANTHER" id="PTHR11748:SF111">
    <property type="entry name" value="D-LACTATE DEHYDROGENASE, MITOCHONDRIAL-RELATED"/>
    <property type="match status" value="1"/>
</dbReference>
<dbReference type="GO" id="GO:1903457">
    <property type="term" value="P:lactate catabolic process"/>
    <property type="evidence" value="ECO:0007669"/>
    <property type="project" value="TreeGrafter"/>
</dbReference>
<reference evidence="4" key="1">
    <citation type="submission" date="2017-02" db="UniProtKB">
        <authorList>
            <consortium name="WormBaseParasite"/>
        </authorList>
    </citation>
    <scope>IDENTIFICATION</scope>
</reference>
<dbReference type="OrthoDB" id="5332616at2759"/>
<reference evidence="2 3" key="2">
    <citation type="submission" date="2018-11" db="EMBL/GenBank/DDBJ databases">
        <authorList>
            <consortium name="Pathogen Informatics"/>
        </authorList>
    </citation>
    <scope>NUCLEOTIDE SEQUENCE [LARGE SCALE GENOMIC DNA]</scope>
</reference>
<dbReference type="GO" id="GO:0005739">
    <property type="term" value="C:mitochondrion"/>
    <property type="evidence" value="ECO:0007669"/>
    <property type="project" value="TreeGrafter"/>
</dbReference>
<evidence type="ECO:0000313" key="3">
    <source>
        <dbReference type="Proteomes" id="UP000267096"/>
    </source>
</evidence>
<dbReference type="Gene3D" id="3.30.465.10">
    <property type="match status" value="1"/>
</dbReference>
<protein>
    <submittedName>
        <fullName evidence="4">Probable D-lactate dehydrogenase, mitochondrial (inferred by orthology to a human protein)</fullName>
    </submittedName>
</protein>
<name>A0A0M3JQ67_ANISI</name>
<dbReference type="PANTHER" id="PTHR11748">
    <property type="entry name" value="D-LACTATE DEHYDROGENASE"/>
    <property type="match status" value="1"/>
</dbReference>
<dbReference type="GO" id="GO:0050660">
    <property type="term" value="F:flavin adenine dinucleotide binding"/>
    <property type="evidence" value="ECO:0007669"/>
    <property type="project" value="InterPro"/>
</dbReference>
<dbReference type="InterPro" id="IPR036318">
    <property type="entry name" value="FAD-bd_PCMH-like_sf"/>
</dbReference>
<sequence length="95" mass="10007">MYNICKTIETNILPISPTKSAAGYNLTALFVGSEGTLGVITEAVVRLHARPACLSAAICSFPTVHQAVDAVVATLQCSIPMSRIGSFVRSSDSHQ</sequence>
<dbReference type="WBParaSite" id="ASIM_0000981801-mRNA-1">
    <property type="protein sequence ID" value="ASIM_0000981801-mRNA-1"/>
    <property type="gene ID" value="ASIM_0000981801"/>
</dbReference>
<gene>
    <name evidence="2" type="ORF">ASIM_LOCUS9552</name>
</gene>
<proteinExistence type="inferred from homology"/>
<dbReference type="SUPFAM" id="SSF56176">
    <property type="entry name" value="FAD-binding/transporter-associated domain-like"/>
    <property type="match status" value="1"/>
</dbReference>
<dbReference type="EMBL" id="UYRR01029630">
    <property type="protein sequence ID" value="VDK40304.1"/>
    <property type="molecule type" value="Genomic_DNA"/>
</dbReference>
<dbReference type="GO" id="GO:0004458">
    <property type="term" value="F:D-lactate dehydrogenase (cytochrome) activity"/>
    <property type="evidence" value="ECO:0007669"/>
    <property type="project" value="TreeGrafter"/>
</dbReference>
<accession>A0A0M3JQ67</accession>
<evidence type="ECO:0000313" key="2">
    <source>
        <dbReference type="EMBL" id="VDK40304.1"/>
    </source>
</evidence>
<dbReference type="AlphaFoldDB" id="A0A0M3JQ67"/>
<dbReference type="GO" id="GO:0008720">
    <property type="term" value="F:D-lactate dehydrogenase (NAD+) activity"/>
    <property type="evidence" value="ECO:0007669"/>
    <property type="project" value="TreeGrafter"/>
</dbReference>
<dbReference type="Proteomes" id="UP000267096">
    <property type="component" value="Unassembled WGS sequence"/>
</dbReference>